<feature type="region of interest" description="Disordered" evidence="1">
    <location>
        <begin position="30"/>
        <end position="107"/>
    </location>
</feature>
<evidence type="ECO:0000256" key="1">
    <source>
        <dbReference type="SAM" id="MobiDB-lite"/>
    </source>
</evidence>
<dbReference type="OrthoDB" id="431169at2759"/>
<feature type="compositionally biased region" description="Basic and acidic residues" evidence="1">
    <location>
        <begin position="72"/>
        <end position="98"/>
    </location>
</feature>
<dbReference type="AlphaFoldDB" id="A0A2T9ZCA2"/>
<organism evidence="2 3">
    <name type="scientific">Smittium megazygosporum</name>
    <dbReference type="NCBI Taxonomy" id="133381"/>
    <lineage>
        <taxon>Eukaryota</taxon>
        <taxon>Fungi</taxon>
        <taxon>Fungi incertae sedis</taxon>
        <taxon>Zoopagomycota</taxon>
        <taxon>Kickxellomycotina</taxon>
        <taxon>Harpellomycetes</taxon>
        <taxon>Harpellales</taxon>
        <taxon>Legeriomycetaceae</taxon>
        <taxon>Smittium</taxon>
    </lineage>
</organism>
<dbReference type="Gene3D" id="3.30.70.330">
    <property type="match status" value="1"/>
</dbReference>
<gene>
    <name evidence="2" type="ORF">BB560_003323</name>
</gene>
<dbReference type="STRING" id="133381.A0A2T9ZCA2"/>
<dbReference type="Proteomes" id="UP000245609">
    <property type="component" value="Unassembled WGS sequence"/>
</dbReference>
<evidence type="ECO:0000313" key="3">
    <source>
        <dbReference type="Proteomes" id="UP000245609"/>
    </source>
</evidence>
<keyword evidence="3" id="KW-1185">Reference proteome</keyword>
<comment type="caution">
    <text evidence="2">The sequence shown here is derived from an EMBL/GenBank/DDBJ whole genome shotgun (WGS) entry which is preliminary data.</text>
</comment>
<sequence>EITTIFVVGFPDDIQEREFMNMFTFAPGFEGSMLKFPSTSEHEKKDSVSSTQDIDESGSDTHESDSSSTEPSVKEKSGKNKELDAEKKTSSIEKDKEGSPTSQKKQI</sequence>
<reference evidence="2 3" key="1">
    <citation type="journal article" date="2018" name="MBio">
        <title>Comparative Genomics Reveals the Core Gene Toolbox for the Fungus-Insect Symbiosis.</title>
        <authorList>
            <person name="Wang Y."/>
            <person name="Stata M."/>
            <person name="Wang W."/>
            <person name="Stajich J.E."/>
            <person name="White M.M."/>
            <person name="Moncalvo J.M."/>
        </authorList>
    </citation>
    <scope>NUCLEOTIDE SEQUENCE [LARGE SCALE GENOMIC DNA]</scope>
    <source>
        <strain evidence="2 3">SC-DP-2</strain>
    </source>
</reference>
<feature type="non-terminal residue" evidence="2">
    <location>
        <position position="107"/>
    </location>
</feature>
<evidence type="ECO:0000313" key="2">
    <source>
        <dbReference type="EMBL" id="PVV02229.1"/>
    </source>
</evidence>
<name>A0A2T9ZCA2_9FUNG</name>
<proteinExistence type="predicted"/>
<feature type="non-terminal residue" evidence="2">
    <location>
        <position position="1"/>
    </location>
</feature>
<dbReference type="EMBL" id="MBFS01000553">
    <property type="protein sequence ID" value="PVV02229.1"/>
    <property type="molecule type" value="Genomic_DNA"/>
</dbReference>
<protein>
    <submittedName>
        <fullName evidence="2">Uncharacterized protein</fullName>
    </submittedName>
</protein>
<accession>A0A2T9ZCA2</accession>
<dbReference type="InterPro" id="IPR012677">
    <property type="entry name" value="Nucleotide-bd_a/b_plait_sf"/>
</dbReference>